<keyword evidence="5" id="KW-1133">Transmembrane helix</keyword>
<dbReference type="InterPro" id="IPR051652">
    <property type="entry name" value="MDM2_MDM4_MUL1"/>
</dbReference>
<evidence type="ECO:0000259" key="6">
    <source>
        <dbReference type="PROSITE" id="PS50089"/>
    </source>
</evidence>
<dbReference type="SUPFAM" id="SSF57850">
    <property type="entry name" value="RING/U-box"/>
    <property type="match status" value="1"/>
</dbReference>
<dbReference type="GO" id="GO:0004842">
    <property type="term" value="F:ubiquitin-protein transferase activity"/>
    <property type="evidence" value="ECO:0007669"/>
    <property type="project" value="TreeGrafter"/>
</dbReference>
<organism evidence="7 8">
    <name type="scientific">Mizuhopecten yessoensis</name>
    <name type="common">Japanese scallop</name>
    <name type="synonym">Patinopecten yessoensis</name>
    <dbReference type="NCBI Taxonomy" id="6573"/>
    <lineage>
        <taxon>Eukaryota</taxon>
        <taxon>Metazoa</taxon>
        <taxon>Spiralia</taxon>
        <taxon>Lophotrochozoa</taxon>
        <taxon>Mollusca</taxon>
        <taxon>Bivalvia</taxon>
        <taxon>Autobranchia</taxon>
        <taxon>Pteriomorphia</taxon>
        <taxon>Pectinida</taxon>
        <taxon>Pectinoidea</taxon>
        <taxon>Pectinidae</taxon>
        <taxon>Mizuhopecten</taxon>
    </lineage>
</organism>
<evidence type="ECO:0000313" key="8">
    <source>
        <dbReference type="Proteomes" id="UP000242188"/>
    </source>
</evidence>
<dbReference type="PROSITE" id="PS50089">
    <property type="entry name" value="ZF_RING_2"/>
    <property type="match status" value="1"/>
</dbReference>
<keyword evidence="5" id="KW-0812">Transmembrane</keyword>
<gene>
    <name evidence="7" type="ORF">KP79_PYT02139</name>
</gene>
<dbReference type="PANTHER" id="PTHR12183">
    <property type="entry name" value="MITOCHONDRIAL UBIQUITIN LIGASE ACTIVATOR OF NFKB 1"/>
    <property type="match status" value="1"/>
</dbReference>
<evidence type="ECO:0000256" key="3">
    <source>
        <dbReference type="ARBA" id="ARBA00022833"/>
    </source>
</evidence>
<dbReference type="OrthoDB" id="10251804at2759"/>
<dbReference type="PANTHER" id="PTHR12183:SF32">
    <property type="entry name" value="MITOCHONDRIAL E3 UBIQUITIN PROTEIN LIGASE 1"/>
    <property type="match status" value="1"/>
</dbReference>
<dbReference type="Gene3D" id="1.20.140.150">
    <property type="match status" value="1"/>
</dbReference>
<evidence type="ECO:0000256" key="2">
    <source>
        <dbReference type="ARBA" id="ARBA00022771"/>
    </source>
</evidence>
<dbReference type="EMBL" id="NEDP02005369">
    <property type="protein sequence ID" value="OWF41704.1"/>
    <property type="molecule type" value="Genomic_DNA"/>
</dbReference>
<reference evidence="7 8" key="1">
    <citation type="journal article" date="2017" name="Nat. Ecol. Evol.">
        <title>Scallop genome provides insights into evolution of bilaterian karyotype and development.</title>
        <authorList>
            <person name="Wang S."/>
            <person name="Zhang J."/>
            <person name="Jiao W."/>
            <person name="Li J."/>
            <person name="Xun X."/>
            <person name="Sun Y."/>
            <person name="Guo X."/>
            <person name="Huan P."/>
            <person name="Dong B."/>
            <person name="Zhang L."/>
            <person name="Hu X."/>
            <person name="Sun X."/>
            <person name="Wang J."/>
            <person name="Zhao C."/>
            <person name="Wang Y."/>
            <person name="Wang D."/>
            <person name="Huang X."/>
            <person name="Wang R."/>
            <person name="Lv J."/>
            <person name="Li Y."/>
            <person name="Zhang Z."/>
            <person name="Liu B."/>
            <person name="Lu W."/>
            <person name="Hui Y."/>
            <person name="Liang J."/>
            <person name="Zhou Z."/>
            <person name="Hou R."/>
            <person name="Li X."/>
            <person name="Liu Y."/>
            <person name="Li H."/>
            <person name="Ning X."/>
            <person name="Lin Y."/>
            <person name="Zhao L."/>
            <person name="Xing Q."/>
            <person name="Dou J."/>
            <person name="Li Y."/>
            <person name="Mao J."/>
            <person name="Guo H."/>
            <person name="Dou H."/>
            <person name="Li T."/>
            <person name="Mu C."/>
            <person name="Jiang W."/>
            <person name="Fu Q."/>
            <person name="Fu X."/>
            <person name="Miao Y."/>
            <person name="Liu J."/>
            <person name="Yu Q."/>
            <person name="Li R."/>
            <person name="Liao H."/>
            <person name="Li X."/>
            <person name="Kong Y."/>
            <person name="Jiang Z."/>
            <person name="Chourrout D."/>
            <person name="Li R."/>
            <person name="Bao Z."/>
        </authorList>
    </citation>
    <scope>NUCLEOTIDE SEQUENCE [LARGE SCALE GENOMIC DNA]</scope>
    <source>
        <strain evidence="7 8">PY_sf001</strain>
    </source>
</reference>
<feature type="transmembrane region" description="Helical" evidence="5">
    <location>
        <begin position="26"/>
        <end position="48"/>
    </location>
</feature>
<dbReference type="SMART" id="SM00184">
    <property type="entry name" value="RING"/>
    <property type="match status" value="1"/>
</dbReference>
<sequence length="280" mass="30866">MPSMSKTEALIGAVQRFWLTPRVIKLAFVLINCAYLFFLIGFSTNGWVSRSGQSSSYTQGLFNHCVVSGIFTCCQTLNSHLSDNKTDGVPAWIDFTRVILCFGLISSTVAMMYICSMMNVDTENLRRVLYLERACYVTSYMSGVFLLLGSVVYGSKFGRDHWQSGASLHGSYGVTTVAGILFVLAGIATSVTNKRNRVADVPVQRANLRQAQNPIPPVPPAQNTDENVCCVCLEGTVNVTFLNCGHTSCCYNCANNLKNSTKICPICRQTIRDVVRIFRT</sequence>
<dbReference type="InterPro" id="IPR001841">
    <property type="entry name" value="Znf_RING"/>
</dbReference>
<dbReference type="AlphaFoldDB" id="A0A210PYZ3"/>
<evidence type="ECO:0000313" key="7">
    <source>
        <dbReference type="EMBL" id="OWF41704.1"/>
    </source>
</evidence>
<keyword evidence="5" id="KW-0472">Membrane</keyword>
<protein>
    <submittedName>
        <fullName evidence="7">Baculoviral IAP repeat-containing protein 3</fullName>
    </submittedName>
</protein>
<feature type="transmembrane region" description="Helical" evidence="5">
    <location>
        <begin position="166"/>
        <end position="187"/>
    </location>
</feature>
<proteinExistence type="predicted"/>
<dbReference type="Gene3D" id="3.30.40.10">
    <property type="entry name" value="Zinc/RING finger domain, C3HC4 (zinc finger)"/>
    <property type="match status" value="1"/>
</dbReference>
<keyword evidence="3" id="KW-0862">Zinc</keyword>
<dbReference type="GO" id="GO:0016567">
    <property type="term" value="P:protein ubiquitination"/>
    <property type="evidence" value="ECO:0007669"/>
    <property type="project" value="TreeGrafter"/>
</dbReference>
<dbReference type="GO" id="GO:0008270">
    <property type="term" value="F:zinc ion binding"/>
    <property type="evidence" value="ECO:0007669"/>
    <property type="project" value="UniProtKB-KW"/>
</dbReference>
<evidence type="ECO:0000256" key="1">
    <source>
        <dbReference type="ARBA" id="ARBA00022723"/>
    </source>
</evidence>
<evidence type="ECO:0000256" key="5">
    <source>
        <dbReference type="SAM" id="Phobius"/>
    </source>
</evidence>
<evidence type="ECO:0000256" key="4">
    <source>
        <dbReference type="PROSITE-ProRule" id="PRU00175"/>
    </source>
</evidence>
<comment type="caution">
    <text evidence="7">The sequence shown here is derived from an EMBL/GenBank/DDBJ whole genome shotgun (WGS) entry which is preliminary data.</text>
</comment>
<keyword evidence="8" id="KW-1185">Reference proteome</keyword>
<dbReference type="Proteomes" id="UP000242188">
    <property type="component" value="Unassembled WGS sequence"/>
</dbReference>
<dbReference type="InterPro" id="IPR013083">
    <property type="entry name" value="Znf_RING/FYVE/PHD"/>
</dbReference>
<feature type="transmembrane region" description="Helical" evidence="5">
    <location>
        <begin position="134"/>
        <end position="154"/>
    </location>
</feature>
<keyword evidence="1" id="KW-0479">Metal-binding</keyword>
<keyword evidence="2 4" id="KW-0863">Zinc-finger</keyword>
<accession>A0A210PYZ3</accession>
<name>A0A210PYZ3_MIZYE</name>
<feature type="transmembrane region" description="Helical" evidence="5">
    <location>
        <begin position="95"/>
        <end position="114"/>
    </location>
</feature>
<dbReference type="Pfam" id="PF13920">
    <property type="entry name" value="zf-C3HC4_3"/>
    <property type="match status" value="1"/>
</dbReference>
<feature type="domain" description="RING-type" evidence="6">
    <location>
        <begin position="229"/>
        <end position="268"/>
    </location>
</feature>